<name>A0A1M6TER0_9ACTN</name>
<dbReference type="InterPro" id="IPR049244">
    <property type="entry name" value="DUF6879"/>
</dbReference>
<protein>
    <recommendedName>
        <fullName evidence="1">DUF6879 domain-containing protein</fullName>
    </recommendedName>
</protein>
<dbReference type="Proteomes" id="UP000184452">
    <property type="component" value="Unassembled WGS sequence"/>
</dbReference>
<dbReference type="AlphaFoldDB" id="A0A1M6TER0"/>
<feature type="domain" description="DUF6879" evidence="1">
    <location>
        <begin position="8"/>
        <end position="171"/>
    </location>
</feature>
<reference evidence="2 3" key="1">
    <citation type="submission" date="2016-11" db="EMBL/GenBank/DDBJ databases">
        <authorList>
            <person name="Jaros S."/>
            <person name="Januszkiewicz K."/>
            <person name="Wedrychowicz H."/>
        </authorList>
    </citation>
    <scope>NUCLEOTIDE SEQUENCE [LARGE SCALE GENOMIC DNA]</scope>
    <source>
        <strain evidence="2 3">CGMCC 4.5723</strain>
    </source>
</reference>
<evidence type="ECO:0000313" key="3">
    <source>
        <dbReference type="Proteomes" id="UP000184452"/>
    </source>
</evidence>
<accession>A0A1M6TER0</accession>
<dbReference type="RefSeq" id="WP_073382946.1">
    <property type="nucleotide sequence ID" value="NZ_FQZK01000023.1"/>
</dbReference>
<evidence type="ECO:0000259" key="1">
    <source>
        <dbReference type="Pfam" id="PF21806"/>
    </source>
</evidence>
<organism evidence="2 3">
    <name type="scientific">Nocardiopsis flavescens</name>
    <dbReference type="NCBI Taxonomy" id="758803"/>
    <lineage>
        <taxon>Bacteria</taxon>
        <taxon>Bacillati</taxon>
        <taxon>Actinomycetota</taxon>
        <taxon>Actinomycetes</taxon>
        <taxon>Streptosporangiales</taxon>
        <taxon>Nocardiopsidaceae</taxon>
        <taxon>Nocardiopsis</taxon>
    </lineage>
</organism>
<dbReference type="EMBL" id="FQZK01000023">
    <property type="protein sequence ID" value="SHK55364.1"/>
    <property type="molecule type" value="Genomic_DNA"/>
</dbReference>
<proteinExistence type="predicted"/>
<evidence type="ECO:0000313" key="2">
    <source>
        <dbReference type="EMBL" id="SHK55364.1"/>
    </source>
</evidence>
<keyword evidence="3" id="KW-1185">Reference proteome</keyword>
<sequence length="176" mass="20662">MSDLVSGEAFNELFRQYRHTAWRLETRTFYGVLIENEPFQRWLTGDDSDIEWFKPWLTMMKAELATGKRMERVRLIDDPPSDYLRWELWGTPYNLGVGEDIRYLPRTHPIVTELPGHDFWVFDSRTVARLEFDDKGDVLGAALTEDPRQVLTALQARDAAWHHALPFTEYMATRAL</sequence>
<dbReference type="OrthoDB" id="3821358at2"/>
<dbReference type="STRING" id="758803.SAMN05421803_12343"/>
<gene>
    <name evidence="2" type="ORF">SAMN05421803_12343</name>
</gene>
<dbReference type="Pfam" id="PF21806">
    <property type="entry name" value="DUF6879"/>
    <property type="match status" value="1"/>
</dbReference>